<protein>
    <submittedName>
        <fullName evidence="1">Uncharacterized protein</fullName>
    </submittedName>
</protein>
<proteinExistence type="predicted"/>
<evidence type="ECO:0000313" key="2">
    <source>
        <dbReference type="Proteomes" id="UP000252182"/>
    </source>
</evidence>
<dbReference type="Proteomes" id="UP000252182">
    <property type="component" value="Chromosome"/>
</dbReference>
<name>A0A345DD35_9BURK</name>
<keyword evidence="2" id="KW-1185">Reference proteome</keyword>
<reference evidence="2" key="1">
    <citation type="submission" date="2018-07" db="EMBL/GenBank/DDBJ databases">
        <authorList>
            <person name="Kim H."/>
        </authorList>
    </citation>
    <scope>NUCLEOTIDE SEQUENCE [LARGE SCALE GENOMIC DNA]</scope>
    <source>
        <strain evidence="2">F02</strain>
    </source>
</reference>
<accession>A0A345DD35</accession>
<dbReference type="KEGG" id="hyf:DTO96_102019"/>
<organism evidence="1 2">
    <name type="scientific">Ephemeroptericola cinctiostellae</name>
    <dbReference type="NCBI Taxonomy" id="2268024"/>
    <lineage>
        <taxon>Bacteria</taxon>
        <taxon>Pseudomonadati</taxon>
        <taxon>Pseudomonadota</taxon>
        <taxon>Betaproteobacteria</taxon>
        <taxon>Burkholderiales</taxon>
        <taxon>Burkholderiaceae</taxon>
        <taxon>Ephemeroptericola</taxon>
    </lineage>
</organism>
<sequence>MGDWHHKIIGKKLNDESLEFYSGHFGAGDHS</sequence>
<evidence type="ECO:0000313" key="1">
    <source>
        <dbReference type="EMBL" id="AXF86273.1"/>
    </source>
</evidence>
<dbReference type="EMBL" id="CP031124">
    <property type="protein sequence ID" value="AXF86273.1"/>
    <property type="molecule type" value="Genomic_DNA"/>
</dbReference>
<dbReference type="AlphaFoldDB" id="A0A345DD35"/>
<gene>
    <name evidence="1" type="ORF">DTO96_102019</name>
</gene>